<accession>A0A840NDK3</accession>
<feature type="transmembrane region" description="Helical" evidence="1">
    <location>
        <begin position="95"/>
        <end position="118"/>
    </location>
</feature>
<gene>
    <name evidence="2" type="ORF">BJ969_000390</name>
</gene>
<evidence type="ECO:0000313" key="3">
    <source>
        <dbReference type="Proteomes" id="UP000580474"/>
    </source>
</evidence>
<keyword evidence="3" id="KW-1185">Reference proteome</keyword>
<keyword evidence="1" id="KW-1133">Transmembrane helix</keyword>
<evidence type="ECO:0000256" key="1">
    <source>
        <dbReference type="SAM" id="Phobius"/>
    </source>
</evidence>
<dbReference type="AlphaFoldDB" id="A0A840NDK3"/>
<organism evidence="2 3">
    <name type="scientific">Saccharopolyspora gloriosae</name>
    <dbReference type="NCBI Taxonomy" id="455344"/>
    <lineage>
        <taxon>Bacteria</taxon>
        <taxon>Bacillati</taxon>
        <taxon>Actinomycetota</taxon>
        <taxon>Actinomycetes</taxon>
        <taxon>Pseudonocardiales</taxon>
        <taxon>Pseudonocardiaceae</taxon>
        <taxon>Saccharopolyspora</taxon>
    </lineage>
</organism>
<evidence type="ECO:0000313" key="2">
    <source>
        <dbReference type="EMBL" id="MBB5067302.1"/>
    </source>
</evidence>
<reference evidence="2 3" key="1">
    <citation type="submission" date="2020-08" db="EMBL/GenBank/DDBJ databases">
        <title>Sequencing the genomes of 1000 actinobacteria strains.</title>
        <authorList>
            <person name="Klenk H.-P."/>
        </authorList>
    </citation>
    <scope>NUCLEOTIDE SEQUENCE [LARGE SCALE GENOMIC DNA]</scope>
    <source>
        <strain evidence="2 3">DSM 45582</strain>
    </source>
</reference>
<keyword evidence="1" id="KW-0472">Membrane</keyword>
<dbReference type="EMBL" id="JACHIV010000001">
    <property type="protein sequence ID" value="MBB5067302.1"/>
    <property type="molecule type" value="Genomic_DNA"/>
</dbReference>
<proteinExistence type="predicted"/>
<name>A0A840NDK3_9PSEU</name>
<protein>
    <submittedName>
        <fullName evidence="2">Uncharacterized protein</fullName>
    </submittedName>
</protein>
<dbReference type="RefSeq" id="WP_184476727.1">
    <property type="nucleotide sequence ID" value="NZ_JACHIV010000001.1"/>
</dbReference>
<comment type="caution">
    <text evidence="2">The sequence shown here is derived from an EMBL/GenBank/DDBJ whole genome shotgun (WGS) entry which is preliminary data.</text>
</comment>
<sequence>MRKNELPEQVRVPAQVAETPGALPGCCARHGRNSARSVDFALQSRAEPQGSRAMSANPLGVAGRLGERAQKVRITRVRDWPLCTTCARQRTAGLVLANALFWGGVVLIAGALAARLITGVQSPALGAALLGGFFAAIVSVVPFVLGSLPRITGARTSEDGSEVVLTAPHPAFVTALRTADDHSA</sequence>
<feature type="transmembrane region" description="Helical" evidence="1">
    <location>
        <begin position="124"/>
        <end position="145"/>
    </location>
</feature>
<dbReference type="Proteomes" id="UP000580474">
    <property type="component" value="Unassembled WGS sequence"/>
</dbReference>
<keyword evidence="1" id="KW-0812">Transmembrane</keyword>